<sequence>MHLNWHVALYRREHGVLDTVYEKRMREMSSIIRSRPDWIEALNNAEVRADWAAEAKAQGLTDVEFRYVLDELAYHSSQHSPGSNVRLSAVDGVWLSDSLIDAEATKKLKDYTTILENVPDRQKDWYPSNQSCMRLLIDPSLYPLIYRRSKLCLPTDTLLQTEFPGSLCNWRKALNGTGGIDTYCFVPYPYEGVSDQDSDDEQINGRYLNRYEEYASEEFSWLPSEFRVDDNGAVTIESYINNLHPVRHAALYPVIASVFSKFLPLLEHVITDMAWPCQWRVRPDVDKCYRSNEPMPDKHSGDYRQWRERAEFVHPQPELFVAPRRPAIPCRLRGGRLQVIVKMFNVELTPDTPIFNDEDWSFAGLDNERIVATGVFFYDVANIADSSLGFRETISDYGCRTEMRDAHAVLMIVDIKDGRCLVFPNTYQHQMPELKLEDATKPGHCKMLTFYFVEPTTRIPSTAIVPPQQKDWWIEDVLAFEPFRSLPQLIVDGIMDKIDYPISLKEAKKIRLEMARETEDINGRNFIYSC</sequence>
<reference evidence="2" key="1">
    <citation type="submission" date="2022-07" db="EMBL/GenBank/DDBJ databases">
        <title>Phylogenomic reconstructions and comparative analyses of Kickxellomycotina fungi.</title>
        <authorList>
            <person name="Reynolds N.K."/>
            <person name="Stajich J.E."/>
            <person name="Barry K."/>
            <person name="Grigoriev I.V."/>
            <person name="Crous P."/>
            <person name="Smith M.E."/>
        </authorList>
    </citation>
    <scope>NUCLEOTIDE SEQUENCE</scope>
    <source>
        <strain evidence="2">BCRC 34297</strain>
    </source>
</reference>
<dbReference type="Proteomes" id="UP001140011">
    <property type="component" value="Unassembled WGS sequence"/>
</dbReference>
<name>A0A9W8LAG3_9FUNG</name>
<proteinExistence type="predicted"/>
<organism evidence="2 3">
    <name type="scientific">Coemansia pectinata</name>
    <dbReference type="NCBI Taxonomy" id="1052879"/>
    <lineage>
        <taxon>Eukaryota</taxon>
        <taxon>Fungi</taxon>
        <taxon>Fungi incertae sedis</taxon>
        <taxon>Zoopagomycota</taxon>
        <taxon>Kickxellomycotina</taxon>
        <taxon>Kickxellomycetes</taxon>
        <taxon>Kickxellales</taxon>
        <taxon>Kickxellaceae</taxon>
        <taxon>Coemansia</taxon>
    </lineage>
</organism>
<evidence type="ECO:0000313" key="3">
    <source>
        <dbReference type="Proteomes" id="UP001140011"/>
    </source>
</evidence>
<dbReference type="PANTHER" id="PTHR33119:SF1">
    <property type="entry name" value="FE2OG DIOXYGENASE DOMAIN-CONTAINING PROTEIN"/>
    <property type="match status" value="1"/>
</dbReference>
<dbReference type="OrthoDB" id="415532at2759"/>
<keyword evidence="3" id="KW-1185">Reference proteome</keyword>
<dbReference type="EMBL" id="JANBUH010000208">
    <property type="protein sequence ID" value="KAJ2753239.1"/>
    <property type="molecule type" value="Genomic_DNA"/>
</dbReference>
<comment type="caution">
    <text evidence="2">The sequence shown here is derived from an EMBL/GenBank/DDBJ whole genome shotgun (WGS) entry which is preliminary data.</text>
</comment>
<evidence type="ECO:0000259" key="1">
    <source>
        <dbReference type="Pfam" id="PF14033"/>
    </source>
</evidence>
<dbReference type="InterPro" id="IPR049192">
    <property type="entry name" value="DUF4246_C"/>
</dbReference>
<gene>
    <name evidence="2" type="ORF">GGI19_003279</name>
</gene>
<accession>A0A9W8LAG3</accession>
<feature type="domain" description="DUF4246" evidence="1">
    <location>
        <begin position="65"/>
        <end position="475"/>
    </location>
</feature>
<protein>
    <recommendedName>
        <fullName evidence="1">DUF4246 domain-containing protein</fullName>
    </recommendedName>
</protein>
<dbReference type="Pfam" id="PF14033">
    <property type="entry name" value="DUF4246"/>
    <property type="match status" value="1"/>
</dbReference>
<dbReference type="PANTHER" id="PTHR33119">
    <property type="entry name" value="IFI3P"/>
    <property type="match status" value="1"/>
</dbReference>
<dbReference type="InterPro" id="IPR025340">
    <property type="entry name" value="DUF4246"/>
</dbReference>
<dbReference type="AlphaFoldDB" id="A0A9W8LAG3"/>
<evidence type="ECO:0000313" key="2">
    <source>
        <dbReference type="EMBL" id="KAJ2753239.1"/>
    </source>
</evidence>